<comment type="caution">
    <text evidence="3">The sequence shown here is derived from an EMBL/GenBank/DDBJ whole genome shotgun (WGS) entry which is preliminary data.</text>
</comment>
<evidence type="ECO:0000313" key="4">
    <source>
        <dbReference type="Proteomes" id="UP000434957"/>
    </source>
</evidence>
<evidence type="ECO:0000313" key="3">
    <source>
        <dbReference type="EMBL" id="KAE9352878.1"/>
    </source>
</evidence>
<sequence>MAPVAPALERRRDLTDSALQVARRNRWAIWGFRLARAWRRMQVSYYGGKYSIQRVLALEEYTNKTSLARVIFVCACSPLPMMALVFGQESIPLQELSEGWQANYGMWIRAAVVVSVVTYGVVVQGVYLIDDFTVSTQELLVLLVWMPIATIAASMVISAYVVFPIPFYILLMMPMFFFILIASLRVVVGSRAIHHMLEHRDQSMHCIRFVCVQASTLAIFPAYELLFRAAEGTHYQLFVILLLPALKVAAKNVVLHFAKSLEDMIPVEVIFTADYFNAVYVATWMQSASSVSSVVAITLTDLSQTIFMLYGLQRRTSRILSTLHRTVGDATDNDNMLSMICWLCRHPDRFERQAHGGIRRRSCLPHQISSVNTRVLDSLNQFLTEPDPLQPHELPRVPSLASTHQNKPAEASCLRAICSRKRINAMDAIAPDSRSASRKRPPPPEATTYSPRPTILLRSLEALFTTECLLITAYLEAFMPLFYTTYMMVMVHLSSARYHREMTVPMVALVFGQELVPLQELSEGWSANYGMWLRAAVMVGIVTHALLVQGMYLIDNFVVSVRQMLQLYVIMPMIMVGLSMIMSAYLVFPIPFYMLLVPPPFYVLLVVILRVVVGARAFRQMLAHRVQAEILFSAAQGTKYQLPVILLLPVIKVALKNLVLHYAKALEDMAPVEVIFTADFFNAIYVATCMQSSTSAAAISAIIVTDLLQTITTLYGLQRRTASILSRLRQAVDATKDSDNILTMMCSLCRDLDSYMMLMVQLPNVKYHLEMEGVTRENVVSSVVPLVIFGLLQFLSFAMSALLIRRNCGMEALYQLAFVLETQRSLIQCKMMLWMVTTLCFRVTHFAVVLVSVVINGVMVEATYVLDDFHVTVYQLVLLSVCVSIGVTALTMLTASILVFPIPFFVLSTIPIFYCILMISFRLIMGVVVVRKLIASRDQVVEYIKLVGAETSPVGIFPMYEILFRAAGRAGYQLPVIMLLPLVKLMAKNIVLRYTRVKEDMVPVEVIFTVDFFNALYVSTCMQSATSLTSVIAITLADLAQTLVMLYGLRRRTGSILSPLNKPSTPTTMVTS</sequence>
<feature type="transmembrane region" description="Helical" evidence="2">
    <location>
        <begin position="783"/>
        <end position="804"/>
    </location>
</feature>
<keyword evidence="2" id="KW-0472">Membrane</keyword>
<feature type="transmembrane region" description="Helical" evidence="2">
    <location>
        <begin position="600"/>
        <end position="619"/>
    </location>
</feature>
<gene>
    <name evidence="3" type="ORF">PR003_g4155</name>
</gene>
<feature type="transmembrane region" description="Helical" evidence="2">
    <location>
        <begin position="833"/>
        <end position="855"/>
    </location>
</feature>
<feature type="transmembrane region" description="Helical" evidence="2">
    <location>
        <begin position="67"/>
        <end position="86"/>
    </location>
</feature>
<feature type="transmembrane region" description="Helical" evidence="2">
    <location>
        <begin position="167"/>
        <end position="188"/>
    </location>
</feature>
<dbReference type="Proteomes" id="UP000434957">
    <property type="component" value="Unassembled WGS sequence"/>
</dbReference>
<feature type="transmembrane region" description="Helical" evidence="2">
    <location>
        <begin position="106"/>
        <end position="127"/>
    </location>
</feature>
<accession>A0A6A4G5J1</accession>
<feature type="transmembrane region" description="Helical" evidence="2">
    <location>
        <begin position="462"/>
        <end position="483"/>
    </location>
</feature>
<reference evidence="3 4" key="1">
    <citation type="submission" date="2018-08" db="EMBL/GenBank/DDBJ databases">
        <title>Genomic investigation of the strawberry pathogen Phytophthora fragariae indicates pathogenicity is determined by transcriptional variation in three key races.</title>
        <authorList>
            <person name="Adams T.M."/>
            <person name="Armitage A.D."/>
            <person name="Sobczyk M.K."/>
            <person name="Bates H.J."/>
            <person name="Dunwell J.M."/>
            <person name="Nellist C.F."/>
            <person name="Harrison R.J."/>
        </authorList>
    </citation>
    <scope>NUCLEOTIDE SEQUENCE [LARGE SCALE GENOMIC DNA]</scope>
    <source>
        <strain evidence="3 4">SCRP333</strain>
    </source>
</reference>
<feature type="transmembrane region" description="Helical" evidence="2">
    <location>
        <begin position="139"/>
        <end position="161"/>
    </location>
</feature>
<feature type="region of interest" description="Disordered" evidence="1">
    <location>
        <begin position="429"/>
        <end position="450"/>
    </location>
</feature>
<feature type="transmembrane region" description="Helical" evidence="2">
    <location>
        <begin position="565"/>
        <end position="588"/>
    </location>
</feature>
<protein>
    <submittedName>
        <fullName evidence="3">Uncharacterized protein</fullName>
    </submittedName>
</protein>
<feature type="transmembrane region" description="Helical" evidence="2">
    <location>
        <begin position="531"/>
        <end position="553"/>
    </location>
</feature>
<proteinExistence type="predicted"/>
<feature type="transmembrane region" description="Helical" evidence="2">
    <location>
        <begin position="912"/>
        <end position="934"/>
    </location>
</feature>
<keyword evidence="2" id="KW-0812">Transmembrane</keyword>
<dbReference type="AlphaFoldDB" id="A0A6A4G5J1"/>
<dbReference type="EMBL" id="QXFT01000154">
    <property type="protein sequence ID" value="KAE9352878.1"/>
    <property type="molecule type" value="Genomic_DNA"/>
</dbReference>
<keyword evidence="2" id="KW-1133">Transmembrane helix</keyword>
<organism evidence="3 4">
    <name type="scientific">Phytophthora rubi</name>
    <dbReference type="NCBI Taxonomy" id="129364"/>
    <lineage>
        <taxon>Eukaryota</taxon>
        <taxon>Sar</taxon>
        <taxon>Stramenopiles</taxon>
        <taxon>Oomycota</taxon>
        <taxon>Peronosporomycetes</taxon>
        <taxon>Peronosporales</taxon>
        <taxon>Peronosporaceae</taxon>
        <taxon>Phytophthora</taxon>
    </lineage>
</organism>
<feature type="transmembrane region" description="Helical" evidence="2">
    <location>
        <begin position="875"/>
        <end position="900"/>
    </location>
</feature>
<keyword evidence="4" id="KW-1185">Reference proteome</keyword>
<evidence type="ECO:0000256" key="2">
    <source>
        <dbReference type="SAM" id="Phobius"/>
    </source>
</evidence>
<name>A0A6A4G5J1_9STRA</name>
<evidence type="ECO:0000256" key="1">
    <source>
        <dbReference type="SAM" id="MobiDB-lite"/>
    </source>
</evidence>